<comment type="caution">
    <text evidence="2">The sequence shown here is derived from an EMBL/GenBank/DDBJ whole genome shotgun (WGS) entry which is preliminary data.</text>
</comment>
<dbReference type="Proteomes" id="UP000815325">
    <property type="component" value="Unassembled WGS sequence"/>
</dbReference>
<name>A0ABQ7FZ11_DUNSA</name>
<evidence type="ECO:0000313" key="2">
    <source>
        <dbReference type="EMBL" id="KAF5827584.1"/>
    </source>
</evidence>
<dbReference type="PROSITE" id="PS50138">
    <property type="entry name" value="BRCA2_REPEAT"/>
    <property type="match status" value="1"/>
</dbReference>
<sequence>MDRKEQMATDGQDRCFTTQAEWEGDDEVIPATPSSGEPEQAGGHEELLPWQRRIPFWQVWQQQPEQQQHNHEHTRQKQRDAQRRCHQEQRERERQERIQLQHQGGDSGNPPQESTSSEMMGTAMVVEYEDEEGTDTAKATAHLELRRGTSLDCQDTGNTGYRRRGGGNNARTDRRRKRKQEGLQPKQPQQPDQQAQVPQQAEPHVSRDGGSDCFGQAGRPSGEPDPGSGGAEQQQKHGEQQQGQRLERPGGTLSGPVQRGGGLPQLGLCSQAKPAAMEGCAQLNGLEGLGELAGNSLLERESLLMSELPDTLPIEGSSNDEAARQMSDRDIFSPGPAPLAATQPLQIPSAMPEDKSAGGGGELRQTSGSPILQSEMEWVASIQVDGVADSQGEGWGHCSEGIPACQQRWCEGVDGHGTDGHEEGQREGAQGQECTCSNGSIANLCGNCLMLGECGNPEQVHTESKQQQQQQQQDALDSQEAAELVAIEQHDAEQQRLRQQQCQQQQEPSWGALPGFDGQPQPGHEDQHPGCTAPMSSNTGFLRASGRSLTINPTSLVRFRHLFSDDPEREQTDIGRPSAPTPGSQAHATKQRQPWQGQPMKLGSAFKPQDPRRNGPLTPAAARIQEQRMELMQKKGK</sequence>
<feature type="compositionally biased region" description="Polar residues" evidence="1">
    <location>
        <begin position="581"/>
        <end position="596"/>
    </location>
</feature>
<dbReference type="InterPro" id="IPR002093">
    <property type="entry name" value="BRCA2_repeat"/>
</dbReference>
<evidence type="ECO:0000256" key="1">
    <source>
        <dbReference type="SAM" id="MobiDB-lite"/>
    </source>
</evidence>
<organism evidence="2 3">
    <name type="scientific">Dunaliella salina</name>
    <name type="common">Green alga</name>
    <name type="synonym">Protococcus salinus</name>
    <dbReference type="NCBI Taxonomy" id="3046"/>
    <lineage>
        <taxon>Eukaryota</taxon>
        <taxon>Viridiplantae</taxon>
        <taxon>Chlorophyta</taxon>
        <taxon>core chlorophytes</taxon>
        <taxon>Chlorophyceae</taxon>
        <taxon>CS clade</taxon>
        <taxon>Chlamydomonadales</taxon>
        <taxon>Dunaliellaceae</taxon>
        <taxon>Dunaliella</taxon>
    </lineage>
</organism>
<evidence type="ECO:0000313" key="3">
    <source>
        <dbReference type="Proteomes" id="UP000815325"/>
    </source>
</evidence>
<feature type="region of interest" description="Disordered" evidence="1">
    <location>
        <begin position="310"/>
        <end position="342"/>
    </location>
</feature>
<feature type="region of interest" description="Disordered" evidence="1">
    <location>
        <begin position="564"/>
        <end position="622"/>
    </location>
</feature>
<accession>A0ABQ7FZ11</accession>
<feature type="compositionally biased region" description="Basic and acidic residues" evidence="1">
    <location>
        <begin position="564"/>
        <end position="573"/>
    </location>
</feature>
<feature type="compositionally biased region" description="Low complexity" evidence="1">
    <location>
        <begin position="497"/>
        <end position="506"/>
    </location>
</feature>
<feature type="region of interest" description="Disordered" evidence="1">
    <location>
        <begin position="1"/>
        <end position="265"/>
    </location>
</feature>
<feature type="compositionally biased region" description="Basic and acidic residues" evidence="1">
    <location>
        <begin position="321"/>
        <end position="331"/>
    </location>
</feature>
<feature type="compositionally biased region" description="Low complexity" evidence="1">
    <location>
        <begin position="58"/>
        <end position="67"/>
    </location>
</feature>
<gene>
    <name evidence="2" type="ORF">DUNSADRAFT_407</name>
</gene>
<dbReference type="EMBL" id="MU070467">
    <property type="protein sequence ID" value="KAF5827584.1"/>
    <property type="molecule type" value="Genomic_DNA"/>
</dbReference>
<proteinExistence type="predicted"/>
<reference evidence="2" key="1">
    <citation type="submission" date="2017-08" db="EMBL/GenBank/DDBJ databases">
        <authorList>
            <person name="Polle J.E."/>
            <person name="Barry K."/>
            <person name="Cushman J."/>
            <person name="Schmutz J."/>
            <person name="Tran D."/>
            <person name="Hathwaick L.T."/>
            <person name="Yim W.C."/>
            <person name="Jenkins J."/>
            <person name="Mckie-Krisberg Z.M."/>
            <person name="Prochnik S."/>
            <person name="Lindquist E."/>
            <person name="Dockter R.B."/>
            <person name="Adam C."/>
            <person name="Molina H."/>
            <person name="Bunkerborg J."/>
            <person name="Jin E."/>
            <person name="Buchheim M."/>
            <person name="Magnuson J."/>
        </authorList>
    </citation>
    <scope>NUCLEOTIDE SEQUENCE</scope>
    <source>
        <strain evidence="2">CCAP 19/18</strain>
    </source>
</reference>
<feature type="compositionally biased region" description="Basic and acidic residues" evidence="1">
    <location>
        <begin position="1"/>
        <end position="13"/>
    </location>
</feature>
<keyword evidence="3" id="KW-1185">Reference proteome</keyword>
<feature type="compositionally biased region" description="Basic and acidic residues" evidence="1">
    <location>
        <begin position="68"/>
        <end position="99"/>
    </location>
</feature>
<protein>
    <recommendedName>
        <fullName evidence="4">Encoded protein</fullName>
    </recommendedName>
</protein>
<feature type="compositionally biased region" description="Polar residues" evidence="1">
    <location>
        <begin position="109"/>
        <end position="119"/>
    </location>
</feature>
<feature type="region of interest" description="Disordered" evidence="1">
    <location>
        <begin position="492"/>
        <end position="537"/>
    </location>
</feature>
<evidence type="ECO:0008006" key="4">
    <source>
        <dbReference type="Google" id="ProtNLM"/>
    </source>
</evidence>
<feature type="compositionally biased region" description="Low complexity" evidence="1">
    <location>
        <begin position="184"/>
        <end position="200"/>
    </location>
</feature>